<reference evidence="1" key="2">
    <citation type="journal article" date="2021" name="Genome Biol. Evol.">
        <title>Developing a high-quality reference genome for a parasitic bivalve with doubly uniparental inheritance (Bivalvia: Unionida).</title>
        <authorList>
            <person name="Smith C.H."/>
        </authorList>
    </citation>
    <scope>NUCLEOTIDE SEQUENCE</scope>
    <source>
        <strain evidence="1">CHS0354</strain>
        <tissue evidence="1">Mantle</tissue>
    </source>
</reference>
<proteinExistence type="predicted"/>
<dbReference type="Proteomes" id="UP001195483">
    <property type="component" value="Unassembled WGS sequence"/>
</dbReference>
<reference evidence="1" key="3">
    <citation type="submission" date="2023-05" db="EMBL/GenBank/DDBJ databases">
        <authorList>
            <person name="Smith C.H."/>
        </authorList>
    </citation>
    <scope>NUCLEOTIDE SEQUENCE</scope>
    <source>
        <strain evidence="1">CHS0354</strain>
        <tissue evidence="1">Mantle</tissue>
    </source>
</reference>
<name>A0AAE0RSK1_9BIVA</name>
<protein>
    <submittedName>
        <fullName evidence="1">Uncharacterized protein</fullName>
    </submittedName>
</protein>
<gene>
    <name evidence="1" type="ORF">CHS0354_010215</name>
</gene>
<keyword evidence="2" id="KW-1185">Reference proteome</keyword>
<dbReference type="AlphaFoldDB" id="A0AAE0RSK1"/>
<comment type="caution">
    <text evidence="1">The sequence shown here is derived from an EMBL/GenBank/DDBJ whole genome shotgun (WGS) entry which is preliminary data.</text>
</comment>
<sequence>MMHHRRHASDQHFHRTVAVSLKPLLTRGGTSRLDTGETHEYRTALCTQAKLIMLKRNSSTINRTVRHKNVGIASCPGQSSPITVSDGLGQRLKI</sequence>
<accession>A0AAE0RSK1</accession>
<organism evidence="1 2">
    <name type="scientific">Potamilus streckersoni</name>
    <dbReference type="NCBI Taxonomy" id="2493646"/>
    <lineage>
        <taxon>Eukaryota</taxon>
        <taxon>Metazoa</taxon>
        <taxon>Spiralia</taxon>
        <taxon>Lophotrochozoa</taxon>
        <taxon>Mollusca</taxon>
        <taxon>Bivalvia</taxon>
        <taxon>Autobranchia</taxon>
        <taxon>Heteroconchia</taxon>
        <taxon>Palaeoheterodonta</taxon>
        <taxon>Unionida</taxon>
        <taxon>Unionoidea</taxon>
        <taxon>Unionidae</taxon>
        <taxon>Ambleminae</taxon>
        <taxon>Lampsilini</taxon>
        <taxon>Potamilus</taxon>
    </lineage>
</organism>
<reference evidence="1" key="1">
    <citation type="journal article" date="2021" name="Genome Biol. Evol.">
        <title>A High-Quality Reference Genome for a Parasitic Bivalve with Doubly Uniparental Inheritance (Bivalvia: Unionida).</title>
        <authorList>
            <person name="Smith C.H."/>
        </authorList>
    </citation>
    <scope>NUCLEOTIDE SEQUENCE</scope>
    <source>
        <strain evidence="1">CHS0354</strain>
    </source>
</reference>
<evidence type="ECO:0000313" key="1">
    <source>
        <dbReference type="EMBL" id="KAK3578857.1"/>
    </source>
</evidence>
<evidence type="ECO:0000313" key="2">
    <source>
        <dbReference type="Proteomes" id="UP001195483"/>
    </source>
</evidence>
<dbReference type="EMBL" id="JAEAOA010000640">
    <property type="protein sequence ID" value="KAK3578857.1"/>
    <property type="molecule type" value="Genomic_DNA"/>
</dbReference>